<dbReference type="Proteomes" id="UP000095283">
    <property type="component" value="Unplaced"/>
</dbReference>
<reference evidence="4" key="1">
    <citation type="submission" date="2016-11" db="UniProtKB">
        <authorList>
            <consortium name="WormBaseParasite"/>
        </authorList>
    </citation>
    <scope>IDENTIFICATION</scope>
</reference>
<dbReference type="WBParaSite" id="Hba_07835">
    <property type="protein sequence ID" value="Hba_07835"/>
    <property type="gene ID" value="Hba_07835"/>
</dbReference>
<evidence type="ECO:0000256" key="2">
    <source>
        <dbReference type="SAM" id="MobiDB-lite"/>
    </source>
</evidence>
<proteinExistence type="predicted"/>
<name>A0A1I7WRQ9_HETBA</name>
<dbReference type="PANTHER" id="PTHR24637">
    <property type="entry name" value="COLLAGEN"/>
    <property type="match status" value="1"/>
</dbReference>
<evidence type="ECO:0000313" key="4">
    <source>
        <dbReference type="WBParaSite" id="Hba_07835"/>
    </source>
</evidence>
<dbReference type="Gene3D" id="1.20.5.320">
    <property type="entry name" value="6-Phosphogluconate Dehydrogenase, domain 3"/>
    <property type="match status" value="1"/>
</dbReference>
<evidence type="ECO:0000256" key="1">
    <source>
        <dbReference type="ARBA" id="ARBA00022737"/>
    </source>
</evidence>
<accession>A0A1I7WRQ9</accession>
<dbReference type="AlphaFoldDB" id="A0A1I7WRQ9"/>
<protein>
    <submittedName>
        <fullName evidence="4">Col_cuticle_N domain-containing protein</fullName>
    </submittedName>
</protein>
<keyword evidence="1" id="KW-0677">Repeat</keyword>
<feature type="region of interest" description="Disordered" evidence="2">
    <location>
        <begin position="150"/>
        <end position="179"/>
    </location>
</feature>
<evidence type="ECO:0000313" key="3">
    <source>
        <dbReference type="Proteomes" id="UP000095283"/>
    </source>
</evidence>
<keyword evidence="3" id="KW-1185">Reference proteome</keyword>
<organism evidence="3 4">
    <name type="scientific">Heterorhabditis bacteriophora</name>
    <name type="common">Entomopathogenic nematode worm</name>
    <dbReference type="NCBI Taxonomy" id="37862"/>
    <lineage>
        <taxon>Eukaryota</taxon>
        <taxon>Metazoa</taxon>
        <taxon>Ecdysozoa</taxon>
        <taxon>Nematoda</taxon>
        <taxon>Chromadorea</taxon>
        <taxon>Rhabditida</taxon>
        <taxon>Rhabditina</taxon>
        <taxon>Rhabditomorpha</taxon>
        <taxon>Strongyloidea</taxon>
        <taxon>Heterorhabditidae</taxon>
        <taxon>Heterorhabditis</taxon>
    </lineage>
</organism>
<sequence>MKNHSINSVRLVSLSFALSCFALSSLLCGGPYLYYILDEIESEMKEQVIETTILANTIWNDLMIIEKDENQGKLREIRDAYGQNEEYEKNEYSKTKTTYEETEPPAIPYSTLPLYGYGYSKLKCCCSLSRYKTHKSLPMSYKCPAGLKGPPGPRGEPGLSGLPGIAGYDGEDGVSNNRMTTESDLYGQTQELRHQLQFCEPCPAGPPGRAGMKGQCIFFTYHCFSN</sequence>